<protein>
    <recommendedName>
        <fullName evidence="1">Superoxide dismutase [Cu-Zn]</fullName>
        <ecNumber evidence="1">1.15.1.1</ecNumber>
    </recommendedName>
</protein>
<dbReference type="EC" id="1.15.1.1" evidence="1"/>
<keyword evidence="1" id="KW-0186">Copper</keyword>
<evidence type="ECO:0000256" key="3">
    <source>
        <dbReference type="SAM" id="SignalP"/>
    </source>
</evidence>
<evidence type="ECO:0000313" key="7">
    <source>
        <dbReference type="Proteomes" id="UP000663828"/>
    </source>
</evidence>
<dbReference type="PROSITE" id="PS00332">
    <property type="entry name" value="SOD_CU_ZN_2"/>
    <property type="match status" value="1"/>
</dbReference>
<dbReference type="Proteomes" id="UP000663852">
    <property type="component" value="Unassembled WGS sequence"/>
</dbReference>
<dbReference type="PRINTS" id="PR00068">
    <property type="entry name" value="CUZNDISMTASE"/>
</dbReference>
<keyword evidence="2" id="KW-0812">Transmembrane</keyword>
<dbReference type="EMBL" id="CAJNOR010000349">
    <property type="protein sequence ID" value="CAF0887809.1"/>
    <property type="molecule type" value="Genomic_DNA"/>
</dbReference>
<keyword evidence="1" id="KW-0479">Metal-binding</keyword>
<dbReference type="GO" id="GO:0005507">
    <property type="term" value="F:copper ion binding"/>
    <property type="evidence" value="ECO:0007669"/>
    <property type="project" value="InterPro"/>
</dbReference>
<accession>A0A813PJM9</accession>
<keyword evidence="2" id="KW-1133">Transmembrane helix</keyword>
<feature type="chain" id="PRO_5035682604" description="Superoxide dismutase [Cu-Zn]" evidence="3">
    <location>
        <begin position="20"/>
        <end position="206"/>
    </location>
</feature>
<dbReference type="InterPro" id="IPR036423">
    <property type="entry name" value="SOD-like_Cu/Zn_dom_sf"/>
</dbReference>
<dbReference type="PANTHER" id="PTHR10003">
    <property type="entry name" value="SUPEROXIDE DISMUTASE CU-ZN -RELATED"/>
    <property type="match status" value="1"/>
</dbReference>
<evidence type="ECO:0000313" key="6">
    <source>
        <dbReference type="EMBL" id="CAF0887809.1"/>
    </source>
</evidence>
<dbReference type="InterPro" id="IPR024134">
    <property type="entry name" value="SOD_Cu/Zn_/chaperone"/>
</dbReference>
<evidence type="ECO:0000313" key="8">
    <source>
        <dbReference type="Proteomes" id="UP000663852"/>
    </source>
</evidence>
<dbReference type="OrthoDB" id="2015551at2759"/>
<comment type="function">
    <text evidence="1">Destroys radicals which are normally produced within the cells and which are toxic to biological systems.</text>
</comment>
<keyword evidence="7" id="KW-1185">Reference proteome</keyword>
<keyword evidence="1" id="KW-0560">Oxidoreductase</keyword>
<dbReference type="GO" id="GO:0004784">
    <property type="term" value="F:superoxide dismutase activity"/>
    <property type="evidence" value="ECO:0007669"/>
    <property type="project" value="UniProtKB-EC"/>
</dbReference>
<feature type="domain" description="Superoxide dismutase copper/zinc binding" evidence="4">
    <location>
        <begin position="37"/>
        <end position="176"/>
    </location>
</feature>
<gene>
    <name evidence="5" type="ORF">EDS130_LOCUS2463</name>
    <name evidence="6" type="ORF">XAT740_LOCUS7345</name>
</gene>
<dbReference type="Gene3D" id="2.60.40.200">
    <property type="entry name" value="Superoxide dismutase, copper/zinc binding domain"/>
    <property type="match status" value="1"/>
</dbReference>
<dbReference type="AlphaFoldDB" id="A0A813PJM9"/>
<feature type="transmembrane region" description="Helical" evidence="2">
    <location>
        <begin position="188"/>
        <end position="205"/>
    </location>
</feature>
<comment type="cofactor">
    <cofactor evidence="1">
        <name>Cu cation</name>
        <dbReference type="ChEBI" id="CHEBI:23378"/>
    </cofactor>
    <text evidence="1">Binds 1 copper ion per subunit.</text>
</comment>
<sequence length="206" mass="21690">MIFVLLATISLLFIHHGQCAMQATANVRLDGTSQSIGTLQFYQSDPSSAVKITGALTLSNISSNLGFHVHALGVSESMPNCTAAGSHFNPYNTSHGPREANITSRHVGDLGNIVTLANGTAIINIEDKIVQLYTSNQSIINLSIVVHYGMDDGGSTGIKDSATTGNAGGRVACGLIKLASSNGLMNKPTLSALFLTIVLTFMMFLY</sequence>
<comment type="catalytic activity">
    <reaction evidence="1">
        <text>2 superoxide + 2 H(+) = H2O2 + O2</text>
        <dbReference type="Rhea" id="RHEA:20696"/>
        <dbReference type="ChEBI" id="CHEBI:15378"/>
        <dbReference type="ChEBI" id="CHEBI:15379"/>
        <dbReference type="ChEBI" id="CHEBI:16240"/>
        <dbReference type="ChEBI" id="CHEBI:18421"/>
        <dbReference type="EC" id="1.15.1.1"/>
    </reaction>
</comment>
<organism evidence="5 8">
    <name type="scientific">Adineta ricciae</name>
    <name type="common">Rotifer</name>
    <dbReference type="NCBI Taxonomy" id="249248"/>
    <lineage>
        <taxon>Eukaryota</taxon>
        <taxon>Metazoa</taxon>
        <taxon>Spiralia</taxon>
        <taxon>Gnathifera</taxon>
        <taxon>Rotifera</taxon>
        <taxon>Eurotatoria</taxon>
        <taxon>Bdelloidea</taxon>
        <taxon>Adinetida</taxon>
        <taxon>Adinetidae</taxon>
        <taxon>Adineta</taxon>
    </lineage>
</organism>
<dbReference type="SUPFAM" id="SSF49329">
    <property type="entry name" value="Cu,Zn superoxide dismutase-like"/>
    <property type="match status" value="1"/>
</dbReference>
<dbReference type="CDD" id="cd00305">
    <property type="entry name" value="Cu-Zn_Superoxide_Dismutase"/>
    <property type="match status" value="1"/>
</dbReference>
<keyword evidence="3" id="KW-0732">Signal</keyword>
<evidence type="ECO:0000256" key="2">
    <source>
        <dbReference type="SAM" id="Phobius"/>
    </source>
</evidence>
<dbReference type="EMBL" id="CAJNOJ010000006">
    <property type="protein sequence ID" value="CAF0754410.1"/>
    <property type="molecule type" value="Genomic_DNA"/>
</dbReference>
<evidence type="ECO:0000259" key="4">
    <source>
        <dbReference type="Pfam" id="PF00080"/>
    </source>
</evidence>
<reference evidence="5" key="1">
    <citation type="submission" date="2021-02" db="EMBL/GenBank/DDBJ databases">
        <authorList>
            <person name="Nowell W R."/>
        </authorList>
    </citation>
    <scope>NUCLEOTIDE SEQUENCE</scope>
</reference>
<keyword evidence="1" id="KW-0862">Zinc</keyword>
<comment type="similarity">
    <text evidence="1">Belongs to the Cu-Zn superoxide dismutase family.</text>
</comment>
<evidence type="ECO:0000313" key="5">
    <source>
        <dbReference type="EMBL" id="CAF0754410.1"/>
    </source>
</evidence>
<comment type="caution">
    <text evidence="5">The sequence shown here is derived from an EMBL/GenBank/DDBJ whole genome shotgun (WGS) entry which is preliminary data.</text>
</comment>
<name>A0A813PJM9_ADIRI</name>
<keyword evidence="2" id="KW-0472">Membrane</keyword>
<dbReference type="InterPro" id="IPR001424">
    <property type="entry name" value="SOD_Cu_Zn_dom"/>
</dbReference>
<proteinExistence type="inferred from homology"/>
<dbReference type="InterPro" id="IPR018152">
    <property type="entry name" value="SOD_Cu/Zn_BS"/>
</dbReference>
<feature type="signal peptide" evidence="3">
    <location>
        <begin position="1"/>
        <end position="19"/>
    </location>
</feature>
<evidence type="ECO:0000256" key="1">
    <source>
        <dbReference type="RuleBase" id="RU000393"/>
    </source>
</evidence>
<comment type="cofactor">
    <cofactor evidence="1">
        <name>Zn(2+)</name>
        <dbReference type="ChEBI" id="CHEBI:29105"/>
    </cofactor>
    <text evidence="1">Binds 1 zinc ion per subunit.</text>
</comment>
<dbReference type="Pfam" id="PF00080">
    <property type="entry name" value="Sod_Cu"/>
    <property type="match status" value="1"/>
</dbReference>
<dbReference type="Proteomes" id="UP000663828">
    <property type="component" value="Unassembled WGS sequence"/>
</dbReference>